<dbReference type="Proteomes" id="UP000327044">
    <property type="component" value="Unassembled WGS sequence"/>
</dbReference>
<evidence type="ECO:0000256" key="3">
    <source>
        <dbReference type="ARBA" id="ARBA00037247"/>
    </source>
</evidence>
<dbReference type="EMBL" id="VVIM01000008">
    <property type="protein sequence ID" value="KAB0795449.1"/>
    <property type="molecule type" value="Genomic_DNA"/>
</dbReference>
<dbReference type="EC" id="6.2.1.2" evidence="4"/>
<dbReference type="GO" id="GO:0031956">
    <property type="term" value="F:medium-chain fatty acid-CoA ligase activity"/>
    <property type="evidence" value="ECO:0007669"/>
    <property type="project" value="UniProtKB-EC"/>
</dbReference>
<evidence type="ECO:0000313" key="11">
    <source>
        <dbReference type="Proteomes" id="UP000327044"/>
    </source>
</evidence>
<dbReference type="Gene3D" id="3.40.50.12780">
    <property type="entry name" value="N-terminal domain of ligase-like"/>
    <property type="match status" value="1"/>
</dbReference>
<evidence type="ECO:0000259" key="9">
    <source>
        <dbReference type="Pfam" id="PF13193"/>
    </source>
</evidence>
<gene>
    <name evidence="10" type="ORF">PPYR_12288</name>
</gene>
<organism evidence="10 11">
    <name type="scientific">Photinus pyralis</name>
    <name type="common">Common eastern firefly</name>
    <name type="synonym">Lampyris pyralis</name>
    <dbReference type="NCBI Taxonomy" id="7054"/>
    <lineage>
        <taxon>Eukaryota</taxon>
        <taxon>Metazoa</taxon>
        <taxon>Ecdysozoa</taxon>
        <taxon>Arthropoda</taxon>
        <taxon>Hexapoda</taxon>
        <taxon>Insecta</taxon>
        <taxon>Pterygota</taxon>
        <taxon>Neoptera</taxon>
        <taxon>Endopterygota</taxon>
        <taxon>Coleoptera</taxon>
        <taxon>Polyphaga</taxon>
        <taxon>Elateriformia</taxon>
        <taxon>Elateroidea</taxon>
        <taxon>Lampyridae</taxon>
        <taxon>Lampyrinae</taxon>
        <taxon>Photinus</taxon>
    </lineage>
</organism>
<dbReference type="InterPro" id="IPR025110">
    <property type="entry name" value="AMP-bd_C"/>
</dbReference>
<feature type="domain" description="AMP-binding enzyme C-terminal" evidence="9">
    <location>
        <begin position="468"/>
        <end position="543"/>
    </location>
</feature>
<dbReference type="GO" id="GO:0006631">
    <property type="term" value="P:fatty acid metabolic process"/>
    <property type="evidence" value="ECO:0007669"/>
    <property type="project" value="TreeGrafter"/>
</dbReference>
<dbReference type="InParanoid" id="A0A5N4ADS7"/>
<comment type="catalytic activity">
    <reaction evidence="7">
        <text>a medium-chain fatty acid + ATP + CoA = a medium-chain fatty acyl-CoA + AMP + diphosphate</text>
        <dbReference type="Rhea" id="RHEA:48340"/>
        <dbReference type="ChEBI" id="CHEBI:30616"/>
        <dbReference type="ChEBI" id="CHEBI:33019"/>
        <dbReference type="ChEBI" id="CHEBI:57287"/>
        <dbReference type="ChEBI" id="CHEBI:59558"/>
        <dbReference type="ChEBI" id="CHEBI:90546"/>
        <dbReference type="ChEBI" id="CHEBI:456215"/>
        <dbReference type="EC" id="6.2.1.2"/>
    </reaction>
</comment>
<comment type="catalytic activity">
    <reaction evidence="6">
        <text>octanoate + ATP + CoA = octanoyl-CoA + AMP + diphosphate</text>
        <dbReference type="Rhea" id="RHEA:33631"/>
        <dbReference type="ChEBI" id="CHEBI:25646"/>
        <dbReference type="ChEBI" id="CHEBI:30616"/>
        <dbReference type="ChEBI" id="CHEBI:33019"/>
        <dbReference type="ChEBI" id="CHEBI:57287"/>
        <dbReference type="ChEBI" id="CHEBI:57386"/>
        <dbReference type="ChEBI" id="CHEBI:456215"/>
    </reaction>
</comment>
<accession>A0A5N4ADS7</accession>
<dbReference type="PANTHER" id="PTHR43201:SF5">
    <property type="entry name" value="MEDIUM-CHAIN ACYL-COA LIGASE ACSF2, MITOCHONDRIAL"/>
    <property type="match status" value="1"/>
</dbReference>
<evidence type="ECO:0000313" key="10">
    <source>
        <dbReference type="EMBL" id="KAB0795449.1"/>
    </source>
</evidence>
<protein>
    <recommendedName>
        <fullName evidence="5">Medium-chain acyl-CoA ligase ACSF2, mitochondrial</fullName>
        <ecNumber evidence="4">6.2.1.2</ecNumber>
    </recommendedName>
</protein>
<reference evidence="10 11" key="1">
    <citation type="journal article" date="2018" name="Elife">
        <title>Firefly genomes illuminate parallel origins of bioluminescence in beetles.</title>
        <authorList>
            <person name="Fallon T.R."/>
            <person name="Lower S.E."/>
            <person name="Chang C.H."/>
            <person name="Bessho-Uehara M."/>
            <person name="Martin G.J."/>
            <person name="Bewick A.J."/>
            <person name="Behringer M."/>
            <person name="Debat H.J."/>
            <person name="Wong I."/>
            <person name="Day J.C."/>
            <person name="Suvorov A."/>
            <person name="Silva C.J."/>
            <person name="Stanger-Hall K.F."/>
            <person name="Hall D.W."/>
            <person name="Schmitz R.J."/>
            <person name="Nelson D.R."/>
            <person name="Lewis S.M."/>
            <person name="Shigenobu S."/>
            <person name="Bybee S.M."/>
            <person name="Larracuente A.M."/>
            <person name="Oba Y."/>
            <person name="Weng J.K."/>
        </authorList>
    </citation>
    <scope>NUCLEOTIDE SEQUENCE [LARGE SCALE GENOMIC DNA]</scope>
    <source>
        <strain evidence="10">1611_PpyrPB1</strain>
        <tissue evidence="10">Whole body</tissue>
    </source>
</reference>
<feature type="domain" description="AMP-dependent synthetase/ligase" evidence="8">
    <location>
        <begin position="29"/>
        <end position="417"/>
    </location>
</feature>
<dbReference type="FunFam" id="3.30.300.30:FF:000008">
    <property type="entry name" value="2,3-dihydroxybenzoate-AMP ligase"/>
    <property type="match status" value="1"/>
</dbReference>
<evidence type="ECO:0000259" key="8">
    <source>
        <dbReference type="Pfam" id="PF00501"/>
    </source>
</evidence>
<dbReference type="PROSITE" id="PS00455">
    <property type="entry name" value="AMP_BINDING"/>
    <property type="match status" value="1"/>
</dbReference>
<name>A0A5N4ADS7_PHOPY</name>
<dbReference type="OrthoDB" id="10253115at2759"/>
<sequence>MIRTSNLPSYIHNPGSSPLKYMTIGSLVEEAAKTYDQVTALVSGFDRRRLTYAEVLRQSDKLAAGLLSLGLKKGDRIGLWAPNIAEWAIAFFASARAGFITVALNPTYQADELRYCLNKCGVKALICMDEYKSLNFYDILCRLLPELKTCDAKSFSSDIVPTLKTVISISHTMLSGAYNYYQVVEMANLADVTKIGEDQRSISPDDICNIQYSSGTTGKPKGICLNHLQMVNNGYYIGKTLELNTENHRLCVQVPLFHVFGMVVCIMPSFHFGGTLVLPSPMYSPTSNLMAIEQERCNVIFGTPTMYHDLINLQSECNRTINLSKALIGAAAWSPKLLYNMKEVLKIKHIVAAYGATETTAIVFLSMMDCDKLETKTVGKIGECIEAKVVDTNGQTLPFGAPGELCIRGYVTMADYWGEPDKTKEVMDSQRWLKTGDRFILHEDGSGEVVGRLKDVVIRGGENIFPREVEDFISNHPHINEVHVIGVDNERLGEELCACVQLRRGSDLDLDELTEFCKGRIANYKIPSQLRIVESFPKTASGKIQKYVLRQQFNCVQL</sequence>
<keyword evidence="11" id="KW-1185">Reference proteome</keyword>
<proteinExistence type="inferred from homology"/>
<evidence type="ECO:0000256" key="7">
    <source>
        <dbReference type="ARBA" id="ARBA00048277"/>
    </source>
</evidence>
<evidence type="ECO:0000256" key="1">
    <source>
        <dbReference type="ARBA" id="ARBA00006432"/>
    </source>
</evidence>
<comment type="similarity">
    <text evidence="1">Belongs to the ATP-dependent AMP-binding enzyme family.</text>
</comment>
<dbReference type="AlphaFoldDB" id="A0A5N4ADS7"/>
<dbReference type="InterPro" id="IPR000873">
    <property type="entry name" value="AMP-dep_synth/lig_dom"/>
</dbReference>
<dbReference type="InterPro" id="IPR042099">
    <property type="entry name" value="ANL_N_sf"/>
</dbReference>
<evidence type="ECO:0000256" key="6">
    <source>
        <dbReference type="ARBA" id="ARBA00047319"/>
    </source>
</evidence>
<dbReference type="Pfam" id="PF00501">
    <property type="entry name" value="AMP-binding"/>
    <property type="match status" value="1"/>
</dbReference>
<dbReference type="PANTHER" id="PTHR43201">
    <property type="entry name" value="ACYL-COA SYNTHETASE"/>
    <property type="match status" value="1"/>
</dbReference>
<evidence type="ECO:0000256" key="5">
    <source>
        <dbReference type="ARBA" id="ARBA00039638"/>
    </source>
</evidence>
<comment type="caution">
    <text evidence="10">The sequence shown here is derived from an EMBL/GenBank/DDBJ whole genome shotgun (WGS) entry which is preliminary data.</text>
</comment>
<dbReference type="InterPro" id="IPR045851">
    <property type="entry name" value="AMP-bd_C_sf"/>
</dbReference>
<comment type="function">
    <text evidence="3">Acyl-CoA synthases catalyze the initial reaction in fatty acid metabolism, by forming a thioester with CoA. Has some preference toward medium-chain substrates. Plays a role in adipocyte differentiation.</text>
</comment>
<evidence type="ECO:0000256" key="4">
    <source>
        <dbReference type="ARBA" id="ARBA00039009"/>
    </source>
</evidence>
<evidence type="ECO:0000256" key="2">
    <source>
        <dbReference type="ARBA" id="ARBA00022598"/>
    </source>
</evidence>
<dbReference type="Gene3D" id="3.30.300.30">
    <property type="match status" value="1"/>
</dbReference>
<keyword evidence="2" id="KW-0436">Ligase</keyword>
<dbReference type="Pfam" id="PF13193">
    <property type="entry name" value="AMP-binding_C"/>
    <property type="match status" value="1"/>
</dbReference>
<dbReference type="SUPFAM" id="SSF56801">
    <property type="entry name" value="Acetyl-CoA synthetase-like"/>
    <property type="match status" value="1"/>
</dbReference>
<dbReference type="InterPro" id="IPR020845">
    <property type="entry name" value="AMP-binding_CS"/>
</dbReference>